<feature type="domain" description="GFO/IDH/MocA-like oxidoreductase" evidence="7">
    <location>
        <begin position="239"/>
        <end position="374"/>
    </location>
</feature>
<dbReference type="Gene3D" id="3.40.50.720">
    <property type="entry name" value="NAD(P)-binding Rossmann-like Domain"/>
    <property type="match status" value="1"/>
</dbReference>
<dbReference type="Pfam" id="PF22725">
    <property type="entry name" value="GFO_IDH_MocA_C3"/>
    <property type="match status" value="1"/>
</dbReference>
<dbReference type="PANTHER" id="PTHR22604:SF115">
    <property type="entry name" value="DIHYDRODIOL DEHYDROGENASE, PUTATIVE (AFU_ORTHOLOGUE AFUA_1G07520)-RELATED"/>
    <property type="match status" value="1"/>
</dbReference>
<dbReference type="EMBL" id="NAJL01000006">
    <property type="protein sequence ID" value="TKA32071.1"/>
    <property type="molecule type" value="Genomic_DNA"/>
</dbReference>
<proteinExistence type="inferred from homology"/>
<comment type="caution">
    <text evidence="8">The sequence shown here is derived from an EMBL/GenBank/DDBJ whole genome shotgun (WGS) entry which is preliminary data.</text>
</comment>
<dbReference type="InterPro" id="IPR000683">
    <property type="entry name" value="Gfo/Idh/MocA-like_OxRdtase_N"/>
</dbReference>
<evidence type="ECO:0000259" key="6">
    <source>
        <dbReference type="Pfam" id="PF01408"/>
    </source>
</evidence>
<evidence type="ECO:0000256" key="4">
    <source>
        <dbReference type="ARBA" id="ARBA00042988"/>
    </source>
</evidence>
<evidence type="ECO:0000313" key="9">
    <source>
        <dbReference type="Proteomes" id="UP000308549"/>
    </source>
</evidence>
<gene>
    <name evidence="8" type="ORF">B0A50_01318</name>
</gene>
<dbReference type="EC" id="1.1.1.179" evidence="3"/>
<evidence type="ECO:0000256" key="1">
    <source>
        <dbReference type="ARBA" id="ARBA00010928"/>
    </source>
</evidence>
<dbReference type="InterPro" id="IPR050984">
    <property type="entry name" value="Gfo/Idh/MocA_domain"/>
</dbReference>
<dbReference type="SUPFAM" id="SSF51735">
    <property type="entry name" value="NAD(P)-binding Rossmann-fold domains"/>
    <property type="match status" value="1"/>
</dbReference>
<dbReference type="Gene3D" id="3.30.360.10">
    <property type="entry name" value="Dihydrodipicolinate Reductase, domain 2"/>
    <property type="match status" value="1"/>
</dbReference>
<keyword evidence="9" id="KW-1185">Reference proteome</keyword>
<dbReference type="OrthoDB" id="2129491at2759"/>
<dbReference type="GO" id="GO:0000166">
    <property type="term" value="F:nucleotide binding"/>
    <property type="evidence" value="ECO:0007669"/>
    <property type="project" value="InterPro"/>
</dbReference>
<evidence type="ECO:0000259" key="7">
    <source>
        <dbReference type="Pfam" id="PF22725"/>
    </source>
</evidence>
<evidence type="ECO:0000313" key="8">
    <source>
        <dbReference type="EMBL" id="TKA32071.1"/>
    </source>
</evidence>
<evidence type="ECO:0000256" key="3">
    <source>
        <dbReference type="ARBA" id="ARBA00038984"/>
    </source>
</evidence>
<feature type="domain" description="Gfo/Idh/MocA-like oxidoreductase N-terminal" evidence="6">
    <location>
        <begin position="98"/>
        <end position="225"/>
    </location>
</feature>
<dbReference type="InterPro" id="IPR036291">
    <property type="entry name" value="NAD(P)-bd_dom_sf"/>
</dbReference>
<keyword evidence="2" id="KW-0560">Oxidoreductase</keyword>
<comment type="similarity">
    <text evidence="1">Belongs to the Gfo/Idh/MocA family.</text>
</comment>
<dbReference type="PANTHER" id="PTHR22604">
    <property type="entry name" value="OXIDOREDUCTASES"/>
    <property type="match status" value="1"/>
</dbReference>
<evidence type="ECO:0000256" key="5">
    <source>
        <dbReference type="ARBA" id="ARBA00049233"/>
    </source>
</evidence>
<dbReference type="AlphaFoldDB" id="A0A4U0U9Q2"/>
<evidence type="ECO:0000256" key="2">
    <source>
        <dbReference type="ARBA" id="ARBA00023002"/>
    </source>
</evidence>
<dbReference type="InterPro" id="IPR055170">
    <property type="entry name" value="GFO_IDH_MocA-like_dom"/>
</dbReference>
<name>A0A4U0U9Q2_9PEZI</name>
<organism evidence="8 9">
    <name type="scientific">Salinomyces thailandicus</name>
    <dbReference type="NCBI Taxonomy" id="706561"/>
    <lineage>
        <taxon>Eukaryota</taxon>
        <taxon>Fungi</taxon>
        <taxon>Dikarya</taxon>
        <taxon>Ascomycota</taxon>
        <taxon>Pezizomycotina</taxon>
        <taxon>Dothideomycetes</taxon>
        <taxon>Dothideomycetidae</taxon>
        <taxon>Mycosphaerellales</taxon>
        <taxon>Teratosphaeriaceae</taxon>
        <taxon>Salinomyces</taxon>
    </lineage>
</organism>
<accession>A0A4U0U9Q2</accession>
<reference evidence="8 9" key="1">
    <citation type="submission" date="2017-03" db="EMBL/GenBank/DDBJ databases">
        <title>Genomes of endolithic fungi from Antarctica.</title>
        <authorList>
            <person name="Coleine C."/>
            <person name="Masonjones S."/>
            <person name="Stajich J.E."/>
        </authorList>
    </citation>
    <scope>NUCLEOTIDE SEQUENCE [LARGE SCALE GENOMIC DNA]</scope>
    <source>
        <strain evidence="8 9">CCFEE 6315</strain>
    </source>
</reference>
<comment type="catalytic activity">
    <reaction evidence="5">
        <text>D-xylose + NADP(+) = D-xylono-1,5-lactone + NADPH + H(+)</text>
        <dbReference type="Rhea" id="RHEA:22000"/>
        <dbReference type="ChEBI" id="CHEBI:15378"/>
        <dbReference type="ChEBI" id="CHEBI:15867"/>
        <dbReference type="ChEBI" id="CHEBI:53455"/>
        <dbReference type="ChEBI" id="CHEBI:57783"/>
        <dbReference type="ChEBI" id="CHEBI:58349"/>
        <dbReference type="EC" id="1.1.1.179"/>
    </reaction>
</comment>
<sequence length="485" mass="54092">MTMNHERYRSDELLLVVGEAVGDRTHLHPSRLKQIDEHSDAYVERAQSELPYMAWFVRQFSRSSPVLRVSSFAVYRFPSSHSYSCSLSYTTMSKFNLNWGILATGGIAESFTRDLYPNPECRGVKDIQHTVVAAASSSSADRAKAFLKEVRAPESAKAYGSYKELVADPNVDIIYVATPHSHHYQNAMLCLEAGKNVLCEKAFTTNAKQTELLIKKAKEKNVFLMEAVWTRYFPLSIYVRDIIKSGKIGPVSRTFADLSMSMVPENTFDDSHRMVNPDLAGGALLDLGIYALTWVFQTLYTTQDKPQPPSVVSTMRKYKLGTDEQTSMLLTFPPTSARGEAHGIATTGMRTAADPDGKGSAGPAIRVQGEKGEIQVFHPAYRPTRTKLVLADGTVEEKEFPQPGPGKGSGWKNGFGGNFHEEGMGHGMFWEADECAYALKEGRKEGQYESLEESLVIMKVMDEVRRQNGMTYPEKIETTEYPVEL</sequence>
<dbReference type="Pfam" id="PF01408">
    <property type="entry name" value="GFO_IDH_MocA"/>
    <property type="match status" value="1"/>
</dbReference>
<dbReference type="Proteomes" id="UP000308549">
    <property type="component" value="Unassembled WGS sequence"/>
</dbReference>
<dbReference type="GO" id="GO:0047837">
    <property type="term" value="F:D-xylose 1-dehydrogenase (NADP+) activity"/>
    <property type="evidence" value="ECO:0007669"/>
    <property type="project" value="UniProtKB-EC"/>
</dbReference>
<dbReference type="SUPFAM" id="SSF55347">
    <property type="entry name" value="Glyceraldehyde-3-phosphate dehydrogenase-like, C-terminal domain"/>
    <property type="match status" value="1"/>
</dbReference>
<protein>
    <recommendedName>
        <fullName evidence="3">D-xylose 1-dehydrogenase (NADP(+), D-xylono-1,5-lactone-forming)</fullName>
        <ecNumber evidence="3">1.1.1.179</ecNumber>
    </recommendedName>
    <alternativeName>
        <fullName evidence="4">D-xylose-NADP dehydrogenase</fullName>
    </alternativeName>
</protein>